<evidence type="ECO:0000256" key="5">
    <source>
        <dbReference type="ARBA" id="ARBA00022777"/>
    </source>
</evidence>
<dbReference type="InterPro" id="IPR003661">
    <property type="entry name" value="HisK_dim/P_dom"/>
</dbReference>
<evidence type="ECO:0000256" key="3">
    <source>
        <dbReference type="ARBA" id="ARBA00022553"/>
    </source>
</evidence>
<dbReference type="EMBL" id="JAAATW010000003">
    <property type="protein sequence ID" value="NBE08359.1"/>
    <property type="molecule type" value="Genomic_DNA"/>
</dbReference>
<dbReference type="InterPro" id="IPR050351">
    <property type="entry name" value="BphY/WalK/GraS-like"/>
</dbReference>
<dbReference type="PROSITE" id="PS50109">
    <property type="entry name" value="HIS_KIN"/>
    <property type="match status" value="1"/>
</dbReference>
<dbReference type="InterPro" id="IPR013656">
    <property type="entry name" value="PAS_4"/>
</dbReference>
<dbReference type="PANTHER" id="PTHR45453:SF1">
    <property type="entry name" value="PHOSPHATE REGULON SENSOR PROTEIN PHOR"/>
    <property type="match status" value="1"/>
</dbReference>
<dbReference type="Pfam" id="PF00512">
    <property type="entry name" value="HisKA"/>
    <property type="match status" value="1"/>
</dbReference>
<keyword evidence="5" id="KW-0418">Kinase</keyword>
<dbReference type="SUPFAM" id="SSF55785">
    <property type="entry name" value="PYP-like sensor domain (PAS domain)"/>
    <property type="match status" value="1"/>
</dbReference>
<dbReference type="Pfam" id="PF08448">
    <property type="entry name" value="PAS_4"/>
    <property type="match status" value="1"/>
</dbReference>
<dbReference type="SUPFAM" id="SSF55874">
    <property type="entry name" value="ATPase domain of HSP90 chaperone/DNA topoisomerase II/histidine kinase"/>
    <property type="match status" value="1"/>
</dbReference>
<dbReference type="PRINTS" id="PR00344">
    <property type="entry name" value="BCTRLSENSOR"/>
</dbReference>
<evidence type="ECO:0000256" key="4">
    <source>
        <dbReference type="ARBA" id="ARBA00022679"/>
    </source>
</evidence>
<dbReference type="InterPro" id="IPR035965">
    <property type="entry name" value="PAS-like_dom_sf"/>
</dbReference>
<dbReference type="InterPro" id="IPR036097">
    <property type="entry name" value="HisK_dim/P_sf"/>
</dbReference>
<keyword evidence="4" id="KW-0808">Transferase</keyword>
<evidence type="ECO:0000313" key="9">
    <source>
        <dbReference type="Proteomes" id="UP001517376"/>
    </source>
</evidence>
<dbReference type="Pfam" id="PF02518">
    <property type="entry name" value="HATPase_c"/>
    <property type="match status" value="1"/>
</dbReference>
<dbReference type="EC" id="2.7.13.3" evidence="2"/>
<reference evidence="9" key="1">
    <citation type="submission" date="2020-01" db="EMBL/GenBank/DDBJ databases">
        <title>Sphingomonas sp. strain CSW-10.</title>
        <authorList>
            <person name="Chen W.-M."/>
        </authorList>
    </citation>
    <scope>NUCLEOTIDE SEQUENCE [LARGE SCALE GENOMIC DNA]</scope>
    <source>
        <strain evidence="9">CCP-1</strain>
    </source>
</reference>
<comment type="caution">
    <text evidence="8">The sequence shown here is derived from an EMBL/GenBank/DDBJ whole genome shotgun (WGS) entry which is preliminary data.</text>
</comment>
<dbReference type="Gene3D" id="1.10.287.130">
    <property type="match status" value="1"/>
</dbReference>
<evidence type="ECO:0000259" key="7">
    <source>
        <dbReference type="PROSITE" id="PS50109"/>
    </source>
</evidence>
<dbReference type="RefSeq" id="WP_161767427.1">
    <property type="nucleotide sequence ID" value="NZ_JAAATW010000003.1"/>
</dbReference>
<accession>A0ABW9Y989</accession>
<keyword evidence="6" id="KW-0902">Two-component regulatory system</keyword>
<organism evidence="8 9">
    <name type="scientific">Paragemmobacter ruber</name>
    <dbReference type="NCBI Taxonomy" id="1985673"/>
    <lineage>
        <taxon>Bacteria</taxon>
        <taxon>Pseudomonadati</taxon>
        <taxon>Pseudomonadota</taxon>
        <taxon>Alphaproteobacteria</taxon>
        <taxon>Rhodobacterales</taxon>
        <taxon>Paracoccaceae</taxon>
        <taxon>Paragemmobacter</taxon>
    </lineage>
</organism>
<evidence type="ECO:0000256" key="1">
    <source>
        <dbReference type="ARBA" id="ARBA00000085"/>
    </source>
</evidence>
<dbReference type="SMART" id="SM00387">
    <property type="entry name" value="HATPase_c"/>
    <property type="match status" value="1"/>
</dbReference>
<dbReference type="InterPro" id="IPR036890">
    <property type="entry name" value="HATPase_C_sf"/>
</dbReference>
<dbReference type="SUPFAM" id="SSF47384">
    <property type="entry name" value="Homodimeric domain of signal transducing histidine kinase"/>
    <property type="match status" value="1"/>
</dbReference>
<dbReference type="Proteomes" id="UP001517376">
    <property type="component" value="Unassembled WGS sequence"/>
</dbReference>
<sequence>MHTEMMRTIVAAVPLPVIAIGRDDRIIAANAAAQALLGSGIEGRHHLLTLRQPALQEAIAAALARGEAGTVRHVIPGPSQDIAYRVTVAPAAEGHAILTFEDVTEAEQMGQMRRDFVANVSHELRTPLTALLGFIETLRGAARDDPAARDRFLAIMEREAGRMNRLIGDLLQLSRVESEERIRPTERVDLHALITGAVATLRPLAESAGVVVEVTGEPGPLPLPGDADQITQVLVNLIENAVKYGGAGGRVDIHIAREALPRGPGIRVEVADQGEGIDPIHIPRLTERFYRVDGHRSREKGGTGLGLAIVKHIVQRHRGRIRIDSERGKGSTFTFILPET</sequence>
<dbReference type="PANTHER" id="PTHR45453">
    <property type="entry name" value="PHOSPHATE REGULON SENSOR PROTEIN PHOR"/>
    <property type="match status" value="1"/>
</dbReference>
<dbReference type="InterPro" id="IPR004358">
    <property type="entry name" value="Sig_transdc_His_kin-like_C"/>
</dbReference>
<feature type="domain" description="Histidine kinase" evidence="7">
    <location>
        <begin position="119"/>
        <end position="340"/>
    </location>
</feature>
<gene>
    <name evidence="8" type="ORF">GU920_12500</name>
</gene>
<dbReference type="CDD" id="cd00082">
    <property type="entry name" value="HisKA"/>
    <property type="match status" value="1"/>
</dbReference>
<keyword evidence="9" id="KW-1185">Reference proteome</keyword>
<comment type="catalytic activity">
    <reaction evidence="1">
        <text>ATP + protein L-histidine = ADP + protein N-phospho-L-histidine.</text>
        <dbReference type="EC" id="2.7.13.3"/>
    </reaction>
</comment>
<dbReference type="Gene3D" id="3.30.565.10">
    <property type="entry name" value="Histidine kinase-like ATPase, C-terminal domain"/>
    <property type="match status" value="1"/>
</dbReference>
<evidence type="ECO:0000256" key="2">
    <source>
        <dbReference type="ARBA" id="ARBA00012438"/>
    </source>
</evidence>
<evidence type="ECO:0000256" key="6">
    <source>
        <dbReference type="ARBA" id="ARBA00023012"/>
    </source>
</evidence>
<protein>
    <recommendedName>
        <fullName evidence="2">histidine kinase</fullName>
        <ecNumber evidence="2">2.7.13.3</ecNumber>
    </recommendedName>
</protein>
<dbReference type="Gene3D" id="3.30.450.20">
    <property type="entry name" value="PAS domain"/>
    <property type="match status" value="1"/>
</dbReference>
<name>A0ABW9Y989_9RHOB</name>
<keyword evidence="3" id="KW-0597">Phosphoprotein</keyword>
<dbReference type="InterPro" id="IPR003594">
    <property type="entry name" value="HATPase_dom"/>
</dbReference>
<evidence type="ECO:0000313" key="8">
    <source>
        <dbReference type="EMBL" id="NBE08359.1"/>
    </source>
</evidence>
<dbReference type="SMART" id="SM00388">
    <property type="entry name" value="HisKA"/>
    <property type="match status" value="1"/>
</dbReference>
<proteinExistence type="predicted"/>
<dbReference type="InterPro" id="IPR005467">
    <property type="entry name" value="His_kinase_dom"/>
</dbReference>